<organism evidence="1 2">
    <name type="scientific">Porphyromonas uenonis 60-3</name>
    <dbReference type="NCBI Taxonomy" id="596327"/>
    <lineage>
        <taxon>Bacteria</taxon>
        <taxon>Pseudomonadati</taxon>
        <taxon>Bacteroidota</taxon>
        <taxon>Bacteroidia</taxon>
        <taxon>Bacteroidales</taxon>
        <taxon>Porphyromonadaceae</taxon>
        <taxon>Porphyromonas</taxon>
    </lineage>
</organism>
<protein>
    <recommendedName>
        <fullName evidence="3">Major fimbrial subunit protein N-terminal domain-containing protein</fullName>
    </recommendedName>
</protein>
<dbReference type="PROSITE" id="PS51257">
    <property type="entry name" value="PROKAR_LIPOPROTEIN"/>
    <property type="match status" value="1"/>
</dbReference>
<sequence length="406" mass="45391">MNRLRHTNIYTLLLILGALLTSTSCVRDYNSLEEDETGYVSIQFDLLHALHANGLRGNSTEELDNKLQELRMIVFPEGENASVINLLATNQQRENKRIIFKLSKLQKYDFYFIANESASGQKGSDLAFLDNQEVILRSQLEEMKTVKASNIVSEEEMTGVGASIMMTALYKGVLISESLQGAGTQSSPYIIDLTKFNEVQRPNLTATNRAPAELMRSLAKVELTLKGIVAIRTKPGSTASNPQYNYSWVLPYGYKDGSKLLIEILNMPKSYTLFPSNRLTDIATVGTLPPYQFSFSKDPNPAYIVPPTMTGPSIGGIYMGDYKITLYLPEYLASSQLAEAQRPAIKITYQVAGSDDKLSKIYPIQNGTPASTDYETVLAGLTDRPDWCVYRNRFYQIQVNIMGRQF</sequence>
<dbReference type="OrthoDB" id="1086396at2"/>
<keyword evidence="2" id="KW-1185">Reference proteome</keyword>
<reference evidence="1 2" key="1">
    <citation type="submission" date="2009-04" db="EMBL/GenBank/DDBJ databases">
        <authorList>
            <person name="Sebastian Y."/>
            <person name="Madupu R."/>
            <person name="Durkin A.S."/>
            <person name="Torralba M."/>
            <person name="Methe B."/>
            <person name="Sutton G.G."/>
            <person name="Strausberg R.L."/>
            <person name="Nelson K.E."/>
        </authorList>
    </citation>
    <scope>NUCLEOTIDE SEQUENCE [LARGE SCALE GENOMIC DNA]</scope>
    <source>
        <strain evidence="1 2">60-3</strain>
    </source>
</reference>
<name>C2MDN4_9PORP</name>
<accession>C2MDN4</accession>
<gene>
    <name evidence="1" type="ORF">PORUE0001_1568</name>
</gene>
<dbReference type="AlphaFoldDB" id="C2MDN4"/>
<evidence type="ECO:0008006" key="3">
    <source>
        <dbReference type="Google" id="ProtNLM"/>
    </source>
</evidence>
<dbReference type="STRING" id="596327.PORUE0001_1568"/>
<dbReference type="RefSeq" id="WP_007365964.1">
    <property type="nucleotide sequence ID" value="NZ_ACLR01000208.1"/>
</dbReference>
<evidence type="ECO:0000313" key="2">
    <source>
        <dbReference type="Proteomes" id="UP000003303"/>
    </source>
</evidence>
<comment type="caution">
    <text evidence="1">The sequence shown here is derived from an EMBL/GenBank/DDBJ whole genome shotgun (WGS) entry which is preliminary data.</text>
</comment>
<dbReference type="Proteomes" id="UP000003303">
    <property type="component" value="Unassembled WGS sequence"/>
</dbReference>
<dbReference type="EMBL" id="ACLR01000208">
    <property type="protein sequence ID" value="EEK16156.1"/>
    <property type="molecule type" value="Genomic_DNA"/>
</dbReference>
<proteinExistence type="predicted"/>
<evidence type="ECO:0000313" key="1">
    <source>
        <dbReference type="EMBL" id="EEK16156.1"/>
    </source>
</evidence>